<name>A0AAE0BKP4_9CHLO</name>
<comment type="caution">
    <text evidence="2">The sequence shown here is derived from an EMBL/GenBank/DDBJ whole genome shotgun (WGS) entry which is preliminary data.</text>
</comment>
<feature type="transmembrane region" description="Helical" evidence="1">
    <location>
        <begin position="447"/>
        <end position="473"/>
    </location>
</feature>
<feature type="transmembrane region" description="Helical" evidence="1">
    <location>
        <begin position="395"/>
        <end position="416"/>
    </location>
</feature>
<keyword evidence="1" id="KW-0472">Membrane</keyword>
<feature type="transmembrane region" description="Helical" evidence="1">
    <location>
        <begin position="696"/>
        <end position="723"/>
    </location>
</feature>
<feature type="transmembrane region" description="Helical" evidence="1">
    <location>
        <begin position="200"/>
        <end position="226"/>
    </location>
</feature>
<evidence type="ECO:0000313" key="3">
    <source>
        <dbReference type="Proteomes" id="UP001190700"/>
    </source>
</evidence>
<protein>
    <submittedName>
        <fullName evidence="2">Uncharacterized protein</fullName>
    </submittedName>
</protein>
<proteinExistence type="predicted"/>
<accession>A0AAE0BKP4</accession>
<feature type="transmembrane region" description="Helical" evidence="1">
    <location>
        <begin position="333"/>
        <end position="350"/>
    </location>
</feature>
<dbReference type="AlphaFoldDB" id="A0AAE0BKP4"/>
<evidence type="ECO:0000313" key="2">
    <source>
        <dbReference type="EMBL" id="KAK3237484.1"/>
    </source>
</evidence>
<keyword evidence="1" id="KW-0812">Transmembrane</keyword>
<reference evidence="2 3" key="1">
    <citation type="journal article" date="2015" name="Genome Biol. Evol.">
        <title>Comparative Genomics of a Bacterivorous Green Alga Reveals Evolutionary Causalities and Consequences of Phago-Mixotrophic Mode of Nutrition.</title>
        <authorList>
            <person name="Burns J.A."/>
            <person name="Paasch A."/>
            <person name="Narechania A."/>
            <person name="Kim E."/>
        </authorList>
    </citation>
    <scope>NUCLEOTIDE SEQUENCE [LARGE SCALE GENOMIC DNA]</scope>
    <source>
        <strain evidence="2 3">PLY_AMNH</strain>
    </source>
</reference>
<keyword evidence="1" id="KW-1133">Transmembrane helix</keyword>
<organism evidence="2 3">
    <name type="scientific">Cymbomonas tetramitiformis</name>
    <dbReference type="NCBI Taxonomy" id="36881"/>
    <lineage>
        <taxon>Eukaryota</taxon>
        <taxon>Viridiplantae</taxon>
        <taxon>Chlorophyta</taxon>
        <taxon>Pyramimonadophyceae</taxon>
        <taxon>Pyramimonadales</taxon>
        <taxon>Pyramimonadaceae</taxon>
        <taxon>Cymbomonas</taxon>
    </lineage>
</organism>
<dbReference type="Proteomes" id="UP001190700">
    <property type="component" value="Unassembled WGS sequence"/>
</dbReference>
<dbReference type="EMBL" id="LGRX02034570">
    <property type="protein sequence ID" value="KAK3237484.1"/>
    <property type="molecule type" value="Genomic_DNA"/>
</dbReference>
<dbReference type="PANTHER" id="PTHR11319">
    <property type="entry name" value="G PROTEIN-COUPLED RECEPTOR-RELATED"/>
    <property type="match status" value="1"/>
</dbReference>
<gene>
    <name evidence="2" type="ORF">CYMTET_52444</name>
</gene>
<dbReference type="PANTHER" id="PTHR11319:SF35">
    <property type="entry name" value="OUTER MEMBRANE PROTEIN PMPC-RELATED"/>
    <property type="match status" value="1"/>
</dbReference>
<feature type="non-terminal residue" evidence="2">
    <location>
        <position position="1"/>
    </location>
</feature>
<feature type="transmembrane region" description="Helical" evidence="1">
    <location>
        <begin position="764"/>
        <end position="788"/>
    </location>
</feature>
<keyword evidence="3" id="KW-1185">Reference proteome</keyword>
<evidence type="ECO:0000256" key="1">
    <source>
        <dbReference type="SAM" id="Phobius"/>
    </source>
</evidence>
<sequence length="839" mass="93387">IYFSSDIESADTASNTTESNITEVRLRYCLPGEQLLGDSPWQRCEACKAGWLSLDNSSACLECQSVLDCYGSEACPIECPGGDEYVVCQGAYLAPQAQYCHDPKNLSTQCLLDRFYLCETDAACSTNGGAGTCGAGEAGNAGRVGRGTESVAGLALCNEEEFAGSRIVLCGGQTPVICSDSHYRDMIGGECVECSSRAQVLAMTCAAIVGMVLAAALFAYLLLFAFPGQASVAKEALKRSIVTGEAQATLVQLNKAMNAGSLVIGYLQVMGQISHIYAGEVIPEEIQSYLFFLGFANFDFEAVFNLKCIRYHFLSDLDFSGEFMRNFWQSVSLPWVLCASFTMLYLFILHKRSHRTRIQKKMRKASGITLQPREEWSEQMTEEEWRHNIGSTCMAAALFIMMLFHPSISTITFQLFNCNPVYFDDDSRALQYWLHLDTTVECFTPSWYVAMGFAVFTMATYVVGFPLGLFLMMHHLRQYHQLRMPRHVADQHVALVLDGVWIPCHTEDAVAVRLHGSWFEGGGESWHDADTEFAAISWHDAEPAAPSSESLWKTLEDAAEAEKGDTNEEPDADEVEIFVLRSSFTLLGPLKKQRRLSIRERLREMPAAGVQQGGAGETARIQLKDGQVIEEVFCLQKPEMQFGEDDVSRVMQYTPMTRLDNGHAQRVLGQFRDPFEDEFYYYQCYEICRRVLQTGVVVLFSMVAGNYAALLYALIFSGIAILIHQRYSPYKHDALDNLQLFILMNQFMAQASLLLNPLNLQSSAFGIALVVAQVMLVLYASTLIYPAIKPVIDRLLDKKRAIVLTFRRRPGSFASSPATFLNPAYSDSTQPNSNGMVAC</sequence>